<sequence length="206" mass="23284">MLATIPSVTLMFLEMTSSFKNDEMFLLDPWPLAEPTLILFDPEAAAQVCQKLNLPKGRVNETMIFHQLVQWPDCELLDRIRTPAAVRNAQTRTPMSRNYQEEACEVVHGSCDRRIPQQQRGRNTSATGPGFPQNSYLRLFLFAGNDTTSCTIVFAYHLLSKHPDVFAQLRDEHDRVFGLDPSSTADQIKDGSSLLNQCRLTQAVIK</sequence>
<comment type="caution">
    <text evidence="1">The sequence shown here is derived from an EMBL/GenBank/DDBJ whole genome shotgun (WGS) entry which is preliminary data.</text>
</comment>
<dbReference type="GO" id="GO:0020037">
    <property type="term" value="F:heme binding"/>
    <property type="evidence" value="ECO:0007669"/>
    <property type="project" value="InterPro"/>
</dbReference>
<organism evidence="1 2">
    <name type="scientific">Massariosphaeria phaeospora</name>
    <dbReference type="NCBI Taxonomy" id="100035"/>
    <lineage>
        <taxon>Eukaryota</taxon>
        <taxon>Fungi</taxon>
        <taxon>Dikarya</taxon>
        <taxon>Ascomycota</taxon>
        <taxon>Pezizomycotina</taxon>
        <taxon>Dothideomycetes</taxon>
        <taxon>Pleosporomycetidae</taxon>
        <taxon>Pleosporales</taxon>
        <taxon>Pleosporales incertae sedis</taxon>
        <taxon>Massariosphaeria</taxon>
    </lineage>
</organism>
<evidence type="ECO:0000313" key="2">
    <source>
        <dbReference type="Proteomes" id="UP000481861"/>
    </source>
</evidence>
<proteinExistence type="predicted"/>
<dbReference type="Gene3D" id="1.10.630.10">
    <property type="entry name" value="Cytochrome P450"/>
    <property type="match status" value="1"/>
</dbReference>
<accession>A0A7C8MDW5</accession>
<dbReference type="OrthoDB" id="10029320at2759"/>
<evidence type="ECO:0000313" key="1">
    <source>
        <dbReference type="EMBL" id="KAF2874255.1"/>
    </source>
</evidence>
<reference evidence="1 2" key="1">
    <citation type="submission" date="2020-01" db="EMBL/GenBank/DDBJ databases">
        <authorList>
            <consortium name="DOE Joint Genome Institute"/>
            <person name="Haridas S."/>
            <person name="Albert R."/>
            <person name="Binder M."/>
            <person name="Bloem J."/>
            <person name="Labutti K."/>
            <person name="Salamov A."/>
            <person name="Andreopoulos B."/>
            <person name="Baker S.E."/>
            <person name="Barry K."/>
            <person name="Bills G."/>
            <person name="Bluhm B.H."/>
            <person name="Cannon C."/>
            <person name="Castanera R."/>
            <person name="Culley D.E."/>
            <person name="Daum C."/>
            <person name="Ezra D."/>
            <person name="Gonzalez J.B."/>
            <person name="Henrissat B."/>
            <person name="Kuo A."/>
            <person name="Liang C."/>
            <person name="Lipzen A."/>
            <person name="Lutzoni F."/>
            <person name="Magnuson J."/>
            <person name="Mondo S."/>
            <person name="Nolan M."/>
            <person name="Ohm R."/>
            <person name="Pangilinan J."/>
            <person name="Park H.-J.H."/>
            <person name="Ramirez L."/>
            <person name="Alfaro M."/>
            <person name="Sun H."/>
            <person name="Tritt A."/>
            <person name="Yoshinaga Y."/>
            <person name="Zwiers L.-H.L."/>
            <person name="Turgeon B.G."/>
            <person name="Goodwin S.B."/>
            <person name="Spatafora J.W."/>
            <person name="Crous P.W."/>
            <person name="Grigoriev I.V."/>
        </authorList>
    </citation>
    <scope>NUCLEOTIDE SEQUENCE [LARGE SCALE GENOMIC DNA]</scope>
    <source>
        <strain evidence="1 2">CBS 611.86</strain>
    </source>
</reference>
<gene>
    <name evidence="1" type="ORF">BDV95DRAFT_592361</name>
</gene>
<dbReference type="Proteomes" id="UP000481861">
    <property type="component" value="Unassembled WGS sequence"/>
</dbReference>
<dbReference type="GO" id="GO:0016705">
    <property type="term" value="F:oxidoreductase activity, acting on paired donors, with incorporation or reduction of molecular oxygen"/>
    <property type="evidence" value="ECO:0007669"/>
    <property type="project" value="InterPro"/>
</dbReference>
<dbReference type="SUPFAM" id="SSF48264">
    <property type="entry name" value="Cytochrome P450"/>
    <property type="match status" value="1"/>
</dbReference>
<keyword evidence="2" id="KW-1185">Reference proteome</keyword>
<dbReference type="GO" id="GO:0004497">
    <property type="term" value="F:monooxygenase activity"/>
    <property type="evidence" value="ECO:0007669"/>
    <property type="project" value="InterPro"/>
</dbReference>
<dbReference type="AlphaFoldDB" id="A0A7C8MDW5"/>
<protein>
    <recommendedName>
        <fullName evidence="3">Cytochrome P450</fullName>
    </recommendedName>
</protein>
<evidence type="ECO:0008006" key="3">
    <source>
        <dbReference type="Google" id="ProtNLM"/>
    </source>
</evidence>
<dbReference type="EMBL" id="JAADJZ010000006">
    <property type="protein sequence ID" value="KAF2874255.1"/>
    <property type="molecule type" value="Genomic_DNA"/>
</dbReference>
<dbReference type="GO" id="GO:0005506">
    <property type="term" value="F:iron ion binding"/>
    <property type="evidence" value="ECO:0007669"/>
    <property type="project" value="InterPro"/>
</dbReference>
<name>A0A7C8MDW5_9PLEO</name>
<dbReference type="InterPro" id="IPR001128">
    <property type="entry name" value="Cyt_P450"/>
</dbReference>
<dbReference type="Pfam" id="PF00067">
    <property type="entry name" value="p450"/>
    <property type="match status" value="1"/>
</dbReference>
<dbReference type="InterPro" id="IPR036396">
    <property type="entry name" value="Cyt_P450_sf"/>
</dbReference>